<dbReference type="Proteomes" id="UP000274822">
    <property type="component" value="Unassembled WGS sequence"/>
</dbReference>
<gene>
    <name evidence="2" type="ORF">BC938DRAFT_477388</name>
</gene>
<evidence type="ECO:0000256" key="1">
    <source>
        <dbReference type="SAM" id="MobiDB-lite"/>
    </source>
</evidence>
<comment type="caution">
    <text evidence="2">The sequence shown here is derived from an EMBL/GenBank/DDBJ whole genome shotgun (WGS) entry which is preliminary data.</text>
</comment>
<feature type="compositionally biased region" description="Basic and acidic residues" evidence="1">
    <location>
        <begin position="9"/>
        <end position="21"/>
    </location>
</feature>
<feature type="compositionally biased region" description="Acidic residues" evidence="1">
    <location>
        <begin position="40"/>
        <end position="51"/>
    </location>
</feature>
<evidence type="ECO:0000313" key="2">
    <source>
        <dbReference type="EMBL" id="RUS14392.1"/>
    </source>
</evidence>
<keyword evidence="3" id="KW-1185">Reference proteome</keyword>
<accession>A0A433PA56</accession>
<reference evidence="2 3" key="1">
    <citation type="journal article" date="2018" name="New Phytol.">
        <title>Phylogenomics of Endogonaceae and evolution of mycorrhizas within Mucoromycota.</title>
        <authorList>
            <person name="Chang Y."/>
            <person name="Desiro A."/>
            <person name="Na H."/>
            <person name="Sandor L."/>
            <person name="Lipzen A."/>
            <person name="Clum A."/>
            <person name="Barry K."/>
            <person name="Grigoriev I.V."/>
            <person name="Martin F.M."/>
            <person name="Stajich J.E."/>
            <person name="Smith M.E."/>
            <person name="Bonito G."/>
            <person name="Spatafora J.W."/>
        </authorList>
    </citation>
    <scope>NUCLEOTIDE SEQUENCE [LARGE SCALE GENOMIC DNA]</scope>
    <source>
        <strain evidence="2 3">AD002</strain>
    </source>
</reference>
<evidence type="ECO:0000313" key="3">
    <source>
        <dbReference type="Proteomes" id="UP000274822"/>
    </source>
</evidence>
<protein>
    <submittedName>
        <fullName evidence="2">Uncharacterized protein</fullName>
    </submittedName>
</protein>
<sequence length="367" mass="41808">TVEQLTSDEDQRSIIGSHEDNSGSYHSEFDLEGEERVEGMESDIEDEEDDPIPTTSDDNPVVISKVQEVAGVVDAVPELISSSSLVSVLKKYCAKPRTSKFDPARSFVLDLTPTSKIINEFSSDEWTKFLTNKCVKASRYHHEIETITNKLFGPVGVRRSTLNLVQARQRWKELNCLPAPSHNDEFSYREDQWEKILWWAGRAVGQFLDAFEAVRSPLDSECNENEWKGDYVVPLLQGVLKLDVSDGWFVGYSWLGETSVLASQERRNHDKDVLVEVVDRAHLADLLCLYESHEIVCLLACGGPYNSDVTKLASDGFHLQRMMKDMLDALYTKFPRAKVDGTYLYVLGIQTYLEEVRIYLMEKRDVY</sequence>
<name>A0A433PA56_9FUNG</name>
<feature type="non-terminal residue" evidence="2">
    <location>
        <position position="1"/>
    </location>
</feature>
<proteinExistence type="predicted"/>
<dbReference type="AlphaFoldDB" id="A0A433PA56"/>
<feature type="region of interest" description="Disordered" evidence="1">
    <location>
        <begin position="1"/>
        <end position="59"/>
    </location>
</feature>
<dbReference type="EMBL" id="RBNJ01027442">
    <property type="protein sequence ID" value="RUS14392.1"/>
    <property type="molecule type" value="Genomic_DNA"/>
</dbReference>
<feature type="non-terminal residue" evidence="2">
    <location>
        <position position="367"/>
    </location>
</feature>
<organism evidence="2 3">
    <name type="scientific">Jimgerdemannia flammicorona</name>
    <dbReference type="NCBI Taxonomy" id="994334"/>
    <lineage>
        <taxon>Eukaryota</taxon>
        <taxon>Fungi</taxon>
        <taxon>Fungi incertae sedis</taxon>
        <taxon>Mucoromycota</taxon>
        <taxon>Mucoromycotina</taxon>
        <taxon>Endogonomycetes</taxon>
        <taxon>Endogonales</taxon>
        <taxon>Endogonaceae</taxon>
        <taxon>Jimgerdemannia</taxon>
    </lineage>
</organism>